<evidence type="ECO:0000256" key="1">
    <source>
        <dbReference type="SAM" id="SignalP"/>
    </source>
</evidence>
<sequence length="223" mass="25529">MKNLMIMLILFLLTVGAKAQVGIIQDDDGYTNVREKPNGQSSIIHKLYNNEAFWFDYEEGIDINEWIPICIPKNSFSFSSTQPDCISGFIHKSKLKPLDKLQTFKGADFKFEYVIEPFKLNNRIVDRYNNAVVAISGRPVWGTDGDFPKTQVKSVNASVKGKKIEIHRALYSDIYECTNTFKVYKNGDSFIVYQWNSDGAGAYQIVWVFSKDELKQRLVGTRI</sequence>
<evidence type="ECO:0000313" key="2">
    <source>
        <dbReference type="EMBL" id="KAA9324991.1"/>
    </source>
</evidence>
<proteinExistence type="predicted"/>
<dbReference type="AlphaFoldDB" id="A0A5N1IMG6"/>
<protein>
    <recommendedName>
        <fullName evidence="4">SH3 domain-containing protein</fullName>
    </recommendedName>
</protein>
<dbReference type="Proteomes" id="UP000326570">
    <property type="component" value="Unassembled WGS sequence"/>
</dbReference>
<name>A0A5N1IMG6_9BACT</name>
<accession>A0A5N1IMG6</accession>
<reference evidence="2 3" key="1">
    <citation type="submission" date="2019-09" db="EMBL/GenBank/DDBJ databases">
        <title>Genome sequence of Adhaeribacter sp. M2.</title>
        <authorList>
            <person name="Srinivasan S."/>
        </authorList>
    </citation>
    <scope>NUCLEOTIDE SEQUENCE [LARGE SCALE GENOMIC DNA]</scope>
    <source>
        <strain evidence="2 3">M2</strain>
    </source>
</reference>
<feature type="chain" id="PRO_5024876429" description="SH3 domain-containing protein" evidence="1">
    <location>
        <begin position="20"/>
        <end position="223"/>
    </location>
</feature>
<keyword evidence="3" id="KW-1185">Reference proteome</keyword>
<dbReference type="EMBL" id="VTWT01000014">
    <property type="protein sequence ID" value="KAA9324991.1"/>
    <property type="molecule type" value="Genomic_DNA"/>
</dbReference>
<organism evidence="2 3">
    <name type="scientific">Adhaeribacter soli</name>
    <dbReference type="NCBI Taxonomy" id="2607655"/>
    <lineage>
        <taxon>Bacteria</taxon>
        <taxon>Pseudomonadati</taxon>
        <taxon>Bacteroidota</taxon>
        <taxon>Cytophagia</taxon>
        <taxon>Cytophagales</taxon>
        <taxon>Hymenobacteraceae</taxon>
        <taxon>Adhaeribacter</taxon>
    </lineage>
</organism>
<evidence type="ECO:0000313" key="3">
    <source>
        <dbReference type="Proteomes" id="UP000326570"/>
    </source>
</evidence>
<comment type="caution">
    <text evidence="2">The sequence shown here is derived from an EMBL/GenBank/DDBJ whole genome shotgun (WGS) entry which is preliminary data.</text>
</comment>
<keyword evidence="1" id="KW-0732">Signal</keyword>
<feature type="signal peptide" evidence="1">
    <location>
        <begin position="1"/>
        <end position="19"/>
    </location>
</feature>
<dbReference type="RefSeq" id="WP_150906035.1">
    <property type="nucleotide sequence ID" value="NZ_VTWT01000014.1"/>
</dbReference>
<gene>
    <name evidence="2" type="ORF">F0P94_18955</name>
</gene>
<evidence type="ECO:0008006" key="4">
    <source>
        <dbReference type="Google" id="ProtNLM"/>
    </source>
</evidence>